<dbReference type="AlphaFoldDB" id="A0AAE0GUA1"/>
<evidence type="ECO:0000313" key="3">
    <source>
        <dbReference type="Proteomes" id="UP001190700"/>
    </source>
</evidence>
<dbReference type="EMBL" id="LGRX02002413">
    <property type="protein sequence ID" value="KAK3284231.1"/>
    <property type="molecule type" value="Genomic_DNA"/>
</dbReference>
<comment type="caution">
    <text evidence="2">The sequence shown here is derived from an EMBL/GenBank/DDBJ whole genome shotgun (WGS) entry which is preliminary data.</text>
</comment>
<feature type="region of interest" description="Disordered" evidence="1">
    <location>
        <begin position="755"/>
        <end position="903"/>
    </location>
</feature>
<accession>A0AAE0GUA1</accession>
<evidence type="ECO:0000313" key="2">
    <source>
        <dbReference type="EMBL" id="KAK3284231.1"/>
    </source>
</evidence>
<protein>
    <submittedName>
        <fullName evidence="2">Uncharacterized protein</fullName>
    </submittedName>
</protein>
<sequence length="938" mass="102235">MGIASTRDRRFKINAAYKNSKRKDSIKAASRGLLRCAKCKADREGRRCNKAHNRNWIHCKMYGSKAWLTVDNSYSQPESSLVFSVPDQFKWKRPTQNDVDTFFSAYTNAANRGLPNISLQPRAQITSWSMADVRRLFKCFTQPTVVDLPPNLAIDPELSAPKYHPAFDVSFAEIEIGVLETTLGLIESIELTEVVFLHQSDPNLAQEIHELFGINHPTPTKTNSTFRQCSRTIPTLVVSAMTDLLRKWTIFDLPYDIMEVLHYEFPPPTKTSPTGDIVKPTPLLCALQGCKLYILDLVKMRKGFLPGGLCPCANPECPKPDMRAQHIGVSLLGAGGITRILRTDGFYDYITLRLLQTRKVGPGTFSTTLNDLAIKAYTEREGAYYSQGLEYIRHLEGIVGDPRWEGMPTSQQATLLEARAELLSSKHSTFVIAPFPTASELCLKEPPPRQALAQHLQDSLASAATYRRRELQGVVAKLCSAHDVTYFAAKVCGTKGIVTETIETGELANARGVSGEKLEDKADMLESSSARVGWDASYVFYDTAPARGEDVKKYTKAKKVAPDLFHDQKNIISKLHNGDKRFKWVSSRVKWAFVHIEESDIQLIDAHLRSGALSGRWKLFQKKWPAKYQFSQADIDSFKELQWDPISGRKLKLGLYWETFKGYLREVWNRGATIKQRLRELLGETLRLEGAEGRGPTKKGGSVFSAAAVLAVKRAIGRANLYEDLASSDYPQHRRIPGKMRKCALLCIASGAKKSKHDVRRGRNAERMRQVRAAKKMKGAGPSAAALPPPSSMALESSAGAGPSATALPPPSSMALESSAGAGPSAAALPPPSSMALESSAGAGPSAAALPPPSSMALESSAGAGPSAAALPPPSSMALESSAGAGPSAAALPPPSSMALESSAGNSSAFLSLPPLKPCQATQPLPYINHGWSEDDLM</sequence>
<reference evidence="2 3" key="1">
    <citation type="journal article" date="2015" name="Genome Biol. Evol.">
        <title>Comparative Genomics of a Bacterivorous Green Alga Reveals Evolutionary Causalities and Consequences of Phago-Mixotrophic Mode of Nutrition.</title>
        <authorList>
            <person name="Burns J.A."/>
            <person name="Paasch A."/>
            <person name="Narechania A."/>
            <person name="Kim E."/>
        </authorList>
    </citation>
    <scope>NUCLEOTIDE SEQUENCE [LARGE SCALE GENOMIC DNA]</scope>
    <source>
        <strain evidence="2 3">PLY_AMNH</strain>
    </source>
</reference>
<keyword evidence="3" id="KW-1185">Reference proteome</keyword>
<dbReference type="Proteomes" id="UP001190700">
    <property type="component" value="Unassembled WGS sequence"/>
</dbReference>
<proteinExistence type="predicted"/>
<gene>
    <name evidence="2" type="ORF">CYMTET_8108</name>
</gene>
<organism evidence="2 3">
    <name type="scientific">Cymbomonas tetramitiformis</name>
    <dbReference type="NCBI Taxonomy" id="36881"/>
    <lineage>
        <taxon>Eukaryota</taxon>
        <taxon>Viridiplantae</taxon>
        <taxon>Chlorophyta</taxon>
        <taxon>Pyramimonadophyceae</taxon>
        <taxon>Pyramimonadales</taxon>
        <taxon>Pyramimonadaceae</taxon>
        <taxon>Cymbomonas</taxon>
    </lineage>
</organism>
<feature type="compositionally biased region" description="Low complexity" evidence="1">
    <location>
        <begin position="782"/>
        <end position="799"/>
    </location>
</feature>
<feature type="compositionally biased region" description="Low complexity" evidence="1">
    <location>
        <begin position="815"/>
        <end position="903"/>
    </location>
</feature>
<name>A0AAE0GUA1_9CHLO</name>
<evidence type="ECO:0000256" key="1">
    <source>
        <dbReference type="SAM" id="MobiDB-lite"/>
    </source>
</evidence>